<dbReference type="Proteomes" id="UP000575898">
    <property type="component" value="Unassembled WGS sequence"/>
</dbReference>
<feature type="transmembrane region" description="Helical" evidence="6">
    <location>
        <begin position="20"/>
        <end position="38"/>
    </location>
</feature>
<dbReference type="GO" id="GO:0016020">
    <property type="term" value="C:membrane"/>
    <property type="evidence" value="ECO:0007669"/>
    <property type="project" value="UniProtKB-SubCell"/>
</dbReference>
<keyword evidence="2 6" id="KW-0812">Transmembrane</keyword>
<dbReference type="Pfam" id="PF25954">
    <property type="entry name" value="Beta-barrel_RND_2"/>
    <property type="match status" value="1"/>
</dbReference>
<feature type="domain" description="CusB-like beta-barrel" evidence="9">
    <location>
        <begin position="263"/>
        <end position="304"/>
    </location>
</feature>
<evidence type="ECO:0000313" key="11">
    <source>
        <dbReference type="Proteomes" id="UP000575898"/>
    </source>
</evidence>
<feature type="domain" description="Multidrug resistance protein MdtA-like barrel-sandwich hybrid" evidence="8">
    <location>
        <begin position="54"/>
        <end position="259"/>
    </location>
</feature>
<evidence type="ECO:0000259" key="7">
    <source>
        <dbReference type="Pfam" id="PF25876"/>
    </source>
</evidence>
<dbReference type="EMBL" id="JACHHY010000005">
    <property type="protein sequence ID" value="MBB5017748.1"/>
    <property type="molecule type" value="Genomic_DNA"/>
</dbReference>
<evidence type="ECO:0000256" key="1">
    <source>
        <dbReference type="ARBA" id="ARBA00004167"/>
    </source>
</evidence>
<dbReference type="PANTHER" id="PTHR30386:SF26">
    <property type="entry name" value="TRANSPORT PROTEIN COMB"/>
    <property type="match status" value="1"/>
</dbReference>
<dbReference type="SUPFAM" id="SSF111369">
    <property type="entry name" value="HlyD-like secretion proteins"/>
    <property type="match status" value="3"/>
</dbReference>
<evidence type="ECO:0000256" key="3">
    <source>
        <dbReference type="ARBA" id="ARBA00022989"/>
    </source>
</evidence>
<sequence>MTTDAQAPIEAPKKQSKARLVLLIATIGIAGGLGYNWWHGQHYVSTDNAQIEGRIVPIAARVAGYVTEVQAEDNQTAKQSELLVKIDDRDYKAKLLQADAELAVALSNAGKQGNDVGQAVAQISWAQANASAASANIKQSEANLQKARNDYERTRSLAAQAMASQQQLDAAETAVRTAEAQLKTARDSASAAGEQVTVYSAALRTAKSKVDAARAVRDLAAIQLADTELKAPTTGMVSKKNVEVGQLVQPGQTLMSLVTNDDIWVVANVKETDVGKVQPGAKAEIEVDAYPGMKFEGKVESISAATGAKFTLLPPDNATGNFTKVVQRIPVKIRLAQTADQKHPLRPGMSVNATIEART</sequence>
<dbReference type="Gene3D" id="2.40.30.170">
    <property type="match status" value="1"/>
</dbReference>
<dbReference type="Pfam" id="PF25876">
    <property type="entry name" value="HH_MFP_RND"/>
    <property type="match status" value="1"/>
</dbReference>
<keyword evidence="4 6" id="KW-0472">Membrane</keyword>
<dbReference type="PANTHER" id="PTHR30386">
    <property type="entry name" value="MEMBRANE FUSION SUBUNIT OF EMRAB-TOLC MULTIDRUG EFFLUX PUMP"/>
    <property type="match status" value="1"/>
</dbReference>
<evidence type="ECO:0000313" key="10">
    <source>
        <dbReference type="EMBL" id="MBB5017748.1"/>
    </source>
</evidence>
<evidence type="ECO:0000256" key="5">
    <source>
        <dbReference type="SAM" id="Coils"/>
    </source>
</evidence>
<evidence type="ECO:0000259" key="9">
    <source>
        <dbReference type="Pfam" id="PF25954"/>
    </source>
</evidence>
<gene>
    <name evidence="10" type="ORF">HNQ59_001018</name>
</gene>
<evidence type="ECO:0000256" key="6">
    <source>
        <dbReference type="SAM" id="Phobius"/>
    </source>
</evidence>
<dbReference type="InterPro" id="IPR050739">
    <property type="entry name" value="MFP"/>
</dbReference>
<dbReference type="Gene3D" id="2.40.50.100">
    <property type="match status" value="1"/>
</dbReference>
<keyword evidence="5" id="KW-0175">Coiled coil</keyword>
<dbReference type="InterPro" id="IPR058624">
    <property type="entry name" value="MdtA-like_HH"/>
</dbReference>
<comment type="caution">
    <text evidence="10">The sequence shown here is derived from an EMBL/GenBank/DDBJ whole genome shotgun (WGS) entry which is preliminary data.</text>
</comment>
<evidence type="ECO:0000259" key="8">
    <source>
        <dbReference type="Pfam" id="PF25917"/>
    </source>
</evidence>
<comment type="subcellular location">
    <subcellularLocation>
        <location evidence="1">Membrane</location>
        <topology evidence="1">Single-pass membrane protein</topology>
    </subcellularLocation>
</comment>
<evidence type="ECO:0000256" key="4">
    <source>
        <dbReference type="ARBA" id="ARBA00023136"/>
    </source>
</evidence>
<organism evidence="10 11">
    <name type="scientific">Chitinivorax tropicus</name>
    <dbReference type="NCBI Taxonomy" id="714531"/>
    <lineage>
        <taxon>Bacteria</taxon>
        <taxon>Pseudomonadati</taxon>
        <taxon>Pseudomonadota</taxon>
        <taxon>Betaproteobacteria</taxon>
        <taxon>Chitinivorax</taxon>
    </lineage>
</organism>
<dbReference type="InterPro" id="IPR058792">
    <property type="entry name" value="Beta-barrel_RND_2"/>
</dbReference>
<keyword evidence="3 6" id="KW-1133">Transmembrane helix</keyword>
<evidence type="ECO:0000256" key="2">
    <source>
        <dbReference type="ARBA" id="ARBA00022692"/>
    </source>
</evidence>
<keyword evidence="11" id="KW-1185">Reference proteome</keyword>
<accession>A0A840MGH6</accession>
<dbReference type="InterPro" id="IPR058625">
    <property type="entry name" value="MdtA-like_BSH"/>
</dbReference>
<name>A0A840MGH6_9PROT</name>
<feature type="coiled-coil region" evidence="5">
    <location>
        <begin position="130"/>
        <end position="188"/>
    </location>
</feature>
<protein>
    <submittedName>
        <fullName evidence="10">Membrane fusion protein (Multidrug efflux system)</fullName>
    </submittedName>
</protein>
<dbReference type="Gene3D" id="1.10.287.470">
    <property type="entry name" value="Helix hairpin bin"/>
    <property type="match status" value="1"/>
</dbReference>
<dbReference type="AlphaFoldDB" id="A0A840MGH6"/>
<feature type="domain" description="Multidrug resistance protein MdtA-like alpha-helical hairpin" evidence="7">
    <location>
        <begin position="132"/>
        <end position="191"/>
    </location>
</feature>
<dbReference type="Pfam" id="PF25917">
    <property type="entry name" value="BSH_RND"/>
    <property type="match status" value="1"/>
</dbReference>
<proteinExistence type="predicted"/>
<reference evidence="10 11" key="1">
    <citation type="submission" date="2020-08" db="EMBL/GenBank/DDBJ databases">
        <title>Genomic Encyclopedia of Type Strains, Phase IV (KMG-IV): sequencing the most valuable type-strain genomes for metagenomic binning, comparative biology and taxonomic classification.</title>
        <authorList>
            <person name="Goeker M."/>
        </authorList>
    </citation>
    <scope>NUCLEOTIDE SEQUENCE [LARGE SCALE GENOMIC DNA]</scope>
    <source>
        <strain evidence="10 11">DSM 27165</strain>
    </source>
</reference>
<dbReference type="GO" id="GO:0055085">
    <property type="term" value="P:transmembrane transport"/>
    <property type="evidence" value="ECO:0007669"/>
    <property type="project" value="InterPro"/>
</dbReference>
<dbReference type="RefSeq" id="WP_184036044.1">
    <property type="nucleotide sequence ID" value="NZ_JACHHY010000005.1"/>
</dbReference>